<dbReference type="InterPro" id="IPR046583">
    <property type="entry name" value="DUF6631"/>
</dbReference>
<feature type="compositionally biased region" description="Low complexity" evidence="1">
    <location>
        <begin position="154"/>
        <end position="172"/>
    </location>
</feature>
<evidence type="ECO:0000313" key="3">
    <source>
        <dbReference type="Proteomes" id="UP000317199"/>
    </source>
</evidence>
<keyword evidence="3" id="KW-1185">Reference proteome</keyword>
<feature type="region of interest" description="Disordered" evidence="1">
    <location>
        <begin position="152"/>
        <end position="178"/>
    </location>
</feature>
<sequence length="178" mass="19497">MARKVNPDPIGQPIHKPSAVDKTADELQVLKPDITLTLGGESITVHEYDFWTSMDIVYGQRGFLDDAVELLTNTSGEFRDAWEAIRSLFGRHAAYLKRAVAVAVERDVAWVESLGPRETDALLSTWWAVNGHFFLHEATVVIQGRLTRMRLAGSTSSSSSPAPDSETPTASADTPNDS</sequence>
<protein>
    <submittedName>
        <fullName evidence="2">Uncharacterized protein</fullName>
    </submittedName>
</protein>
<dbReference type="KEGG" id="lyj:FKV23_12695"/>
<dbReference type="Proteomes" id="UP000317199">
    <property type="component" value="Chromosome"/>
</dbReference>
<dbReference type="AlphaFoldDB" id="A0A514BTV5"/>
<dbReference type="RefSeq" id="WP_141624176.1">
    <property type="nucleotide sequence ID" value="NZ_CP041242.1"/>
</dbReference>
<reference evidence="2 3" key="1">
    <citation type="submission" date="2019-06" db="EMBL/GenBank/DDBJ databases">
        <title>Lysobacter alkalisoli sp. nov. isolated from saline-alkali soil.</title>
        <authorList>
            <person name="Sun J.-Q."/>
            <person name="Xu L."/>
        </authorList>
    </citation>
    <scope>NUCLEOTIDE SEQUENCE [LARGE SCALE GENOMIC DNA]</scope>
    <source>
        <strain evidence="2 3">SJ-36</strain>
    </source>
</reference>
<gene>
    <name evidence="2" type="ORF">FKV23_12695</name>
</gene>
<dbReference type="Pfam" id="PF20336">
    <property type="entry name" value="DUF6631"/>
    <property type="match status" value="1"/>
</dbReference>
<accession>A0A514BTV5</accession>
<dbReference type="EMBL" id="CP041242">
    <property type="protein sequence ID" value="QDH70844.1"/>
    <property type="molecule type" value="Genomic_DNA"/>
</dbReference>
<evidence type="ECO:0000313" key="2">
    <source>
        <dbReference type="EMBL" id="QDH70844.1"/>
    </source>
</evidence>
<organism evidence="2 3">
    <name type="scientific">Marilutibacter alkalisoli</name>
    <dbReference type="NCBI Taxonomy" id="2591633"/>
    <lineage>
        <taxon>Bacteria</taxon>
        <taxon>Pseudomonadati</taxon>
        <taxon>Pseudomonadota</taxon>
        <taxon>Gammaproteobacteria</taxon>
        <taxon>Lysobacterales</taxon>
        <taxon>Lysobacteraceae</taxon>
        <taxon>Marilutibacter</taxon>
    </lineage>
</organism>
<name>A0A514BTV5_9GAMM</name>
<evidence type="ECO:0000256" key="1">
    <source>
        <dbReference type="SAM" id="MobiDB-lite"/>
    </source>
</evidence>
<dbReference type="OrthoDB" id="6638002at2"/>
<proteinExistence type="predicted"/>